<dbReference type="EC" id="5.1.1.3" evidence="2 7"/>
<dbReference type="InterPro" id="IPR015942">
    <property type="entry name" value="Asp/Glu/hydantoin_racemase"/>
</dbReference>
<dbReference type="InterPro" id="IPR004391">
    <property type="entry name" value="Glu_race"/>
</dbReference>
<reference evidence="8 9" key="1">
    <citation type="submission" date="2019-02" db="EMBL/GenBank/DDBJ databases">
        <title>Complete Genome Sequence of Desulfovibrio desulfuricans IC1, a Sulfonate Utilizing Anaerobe.</title>
        <authorList>
            <person name="Day L.A."/>
            <person name="De Leon K.B."/>
            <person name="Wall J.D."/>
        </authorList>
    </citation>
    <scope>NUCLEOTIDE SEQUENCE [LARGE SCALE GENOMIC DNA]</scope>
    <source>
        <strain evidence="8 9">IC1</strain>
    </source>
</reference>
<dbReference type="NCBIfam" id="TIGR00067">
    <property type="entry name" value="glut_race"/>
    <property type="match status" value="1"/>
</dbReference>
<keyword evidence="3 7" id="KW-0133">Cell shape</keyword>
<dbReference type="FunFam" id="3.40.50.1860:FF:000001">
    <property type="entry name" value="Glutamate racemase"/>
    <property type="match status" value="1"/>
</dbReference>
<evidence type="ECO:0000256" key="4">
    <source>
        <dbReference type="ARBA" id="ARBA00022984"/>
    </source>
</evidence>
<dbReference type="GO" id="GO:0008881">
    <property type="term" value="F:glutamate racemase activity"/>
    <property type="evidence" value="ECO:0007669"/>
    <property type="project" value="UniProtKB-UniRule"/>
</dbReference>
<dbReference type="InterPro" id="IPR018187">
    <property type="entry name" value="Asp/Glu_racemase_AS_1"/>
</dbReference>
<feature type="binding site" evidence="7">
    <location>
        <begin position="13"/>
        <end position="14"/>
    </location>
    <ligand>
        <name>substrate</name>
    </ligand>
</feature>
<proteinExistence type="inferred from homology"/>
<dbReference type="PANTHER" id="PTHR21198:SF2">
    <property type="entry name" value="GLUTAMATE RACEMASE"/>
    <property type="match status" value="1"/>
</dbReference>
<comment type="similarity">
    <text evidence="7">Belongs to the aspartate/glutamate racemases family.</text>
</comment>
<evidence type="ECO:0000313" key="9">
    <source>
        <dbReference type="Proteomes" id="UP000297065"/>
    </source>
</evidence>
<name>A0A4P7UPP2_DESDE</name>
<keyword evidence="5 7" id="KW-0413">Isomerase</keyword>
<dbReference type="InterPro" id="IPR001920">
    <property type="entry name" value="Asp/Glu_race"/>
</dbReference>
<feature type="binding site" evidence="7">
    <location>
        <begin position="45"/>
        <end position="46"/>
    </location>
    <ligand>
        <name>substrate</name>
    </ligand>
</feature>
<protein>
    <recommendedName>
        <fullName evidence="2 7">Glutamate racemase</fullName>
        <ecNumber evidence="2 7">5.1.1.3</ecNumber>
    </recommendedName>
</protein>
<sequence length="282" mass="29869">MNDSSRLPIGLFDSGMGGLTVFKALAERLPGEDLLYLGDTARLPYGTKGRDTIIRYTLKAAQKLVDMGVKMLVIACNTATSAALVTLREHFAPLPVMGVVDPGAQAAAAASVNGHIVVVATEATIAGGAYQQAIARIRPDAFVTGRACTLFVPLAEEGWMNGPIVEGVARRYLADIFSLEGGRAPDARTPAPDTLLLGCTHFPLLQEALRNVVGPGVRIVDSAATTAQRVAEELRATNLLRQGDGPAHYSFLTTDNTARFARTGSLFLGRNLPDDQVSLVDL</sequence>
<evidence type="ECO:0000256" key="6">
    <source>
        <dbReference type="ARBA" id="ARBA00023316"/>
    </source>
</evidence>
<feature type="binding site" evidence="7">
    <location>
        <begin position="77"/>
        <end position="78"/>
    </location>
    <ligand>
        <name>substrate</name>
    </ligand>
</feature>
<dbReference type="AlphaFoldDB" id="A0A4P7UPP2"/>
<comment type="function">
    <text evidence="7">Provides the (R)-glutamate required for cell wall biosynthesis.</text>
</comment>
<dbReference type="Pfam" id="PF01177">
    <property type="entry name" value="Asp_Glu_race"/>
    <property type="match status" value="1"/>
</dbReference>
<feature type="active site" description="Proton donor/acceptor" evidence="7">
    <location>
        <position position="199"/>
    </location>
</feature>
<evidence type="ECO:0000256" key="3">
    <source>
        <dbReference type="ARBA" id="ARBA00022960"/>
    </source>
</evidence>
<feature type="active site" description="Proton donor/acceptor" evidence="7">
    <location>
        <position position="76"/>
    </location>
</feature>
<evidence type="ECO:0000313" key="8">
    <source>
        <dbReference type="EMBL" id="QCC86861.1"/>
    </source>
</evidence>
<dbReference type="GO" id="GO:0009252">
    <property type="term" value="P:peptidoglycan biosynthetic process"/>
    <property type="evidence" value="ECO:0007669"/>
    <property type="project" value="UniProtKB-UniRule"/>
</dbReference>
<keyword evidence="6 7" id="KW-0961">Cell wall biogenesis/degradation</keyword>
<comment type="catalytic activity">
    <reaction evidence="1 7">
        <text>L-glutamate = D-glutamate</text>
        <dbReference type="Rhea" id="RHEA:12813"/>
        <dbReference type="ChEBI" id="CHEBI:29985"/>
        <dbReference type="ChEBI" id="CHEBI:29986"/>
        <dbReference type="EC" id="5.1.1.3"/>
    </reaction>
</comment>
<feature type="binding site" evidence="7">
    <location>
        <begin position="200"/>
        <end position="201"/>
    </location>
    <ligand>
        <name>substrate</name>
    </ligand>
</feature>
<dbReference type="RefSeq" id="WP_136400906.1">
    <property type="nucleotide sequence ID" value="NZ_CP036295.1"/>
</dbReference>
<evidence type="ECO:0000256" key="7">
    <source>
        <dbReference type="HAMAP-Rule" id="MF_00258"/>
    </source>
</evidence>
<evidence type="ECO:0000256" key="5">
    <source>
        <dbReference type="ARBA" id="ARBA00023235"/>
    </source>
</evidence>
<dbReference type="InterPro" id="IPR033134">
    <property type="entry name" value="Asp/Glu_racemase_AS_2"/>
</dbReference>
<gene>
    <name evidence="7" type="primary">murI</name>
    <name evidence="8" type="ORF">DDIC_13440</name>
</gene>
<dbReference type="PROSITE" id="PS00924">
    <property type="entry name" value="ASP_GLU_RACEMASE_2"/>
    <property type="match status" value="1"/>
</dbReference>
<evidence type="ECO:0000256" key="2">
    <source>
        <dbReference type="ARBA" id="ARBA00013090"/>
    </source>
</evidence>
<dbReference type="Proteomes" id="UP000297065">
    <property type="component" value="Chromosome"/>
</dbReference>
<dbReference type="GO" id="GO:0008360">
    <property type="term" value="P:regulation of cell shape"/>
    <property type="evidence" value="ECO:0007669"/>
    <property type="project" value="UniProtKB-KW"/>
</dbReference>
<dbReference type="EMBL" id="CP036295">
    <property type="protein sequence ID" value="QCC86861.1"/>
    <property type="molecule type" value="Genomic_DNA"/>
</dbReference>
<dbReference type="PROSITE" id="PS00923">
    <property type="entry name" value="ASP_GLU_RACEMASE_1"/>
    <property type="match status" value="1"/>
</dbReference>
<dbReference type="OrthoDB" id="9801055at2"/>
<dbReference type="UniPathway" id="UPA00219"/>
<evidence type="ECO:0000256" key="1">
    <source>
        <dbReference type="ARBA" id="ARBA00001602"/>
    </source>
</evidence>
<dbReference type="Gene3D" id="3.40.50.1860">
    <property type="match status" value="2"/>
</dbReference>
<comment type="pathway">
    <text evidence="7">Cell wall biogenesis; peptidoglycan biosynthesis.</text>
</comment>
<accession>A0A4P7UPP2</accession>
<dbReference type="SUPFAM" id="SSF53681">
    <property type="entry name" value="Aspartate/glutamate racemase"/>
    <property type="match status" value="2"/>
</dbReference>
<organism evidence="8 9">
    <name type="scientific">Desulfovibrio desulfuricans</name>
    <dbReference type="NCBI Taxonomy" id="876"/>
    <lineage>
        <taxon>Bacteria</taxon>
        <taxon>Pseudomonadati</taxon>
        <taxon>Thermodesulfobacteriota</taxon>
        <taxon>Desulfovibrionia</taxon>
        <taxon>Desulfovibrionales</taxon>
        <taxon>Desulfovibrionaceae</taxon>
        <taxon>Desulfovibrio</taxon>
    </lineage>
</organism>
<dbReference type="GO" id="GO:0071555">
    <property type="term" value="P:cell wall organization"/>
    <property type="evidence" value="ECO:0007669"/>
    <property type="project" value="UniProtKB-KW"/>
</dbReference>
<dbReference type="HAMAP" id="MF_00258">
    <property type="entry name" value="Glu_racemase"/>
    <property type="match status" value="1"/>
</dbReference>
<keyword evidence="4 7" id="KW-0573">Peptidoglycan synthesis</keyword>
<dbReference type="PANTHER" id="PTHR21198">
    <property type="entry name" value="GLUTAMATE RACEMASE"/>
    <property type="match status" value="1"/>
</dbReference>